<evidence type="ECO:0000313" key="3">
    <source>
        <dbReference type="Proteomes" id="UP000298652"/>
    </source>
</evidence>
<proteinExistence type="predicted"/>
<keyword evidence="3" id="KW-1185">Reference proteome</keyword>
<organism evidence="2 3">
    <name type="scientific">Setaria viridis</name>
    <name type="common">Green bristlegrass</name>
    <name type="synonym">Setaria italica subsp. viridis</name>
    <dbReference type="NCBI Taxonomy" id="4556"/>
    <lineage>
        <taxon>Eukaryota</taxon>
        <taxon>Viridiplantae</taxon>
        <taxon>Streptophyta</taxon>
        <taxon>Embryophyta</taxon>
        <taxon>Tracheophyta</taxon>
        <taxon>Spermatophyta</taxon>
        <taxon>Magnoliopsida</taxon>
        <taxon>Liliopsida</taxon>
        <taxon>Poales</taxon>
        <taxon>Poaceae</taxon>
        <taxon>PACMAD clade</taxon>
        <taxon>Panicoideae</taxon>
        <taxon>Panicodae</taxon>
        <taxon>Paniceae</taxon>
        <taxon>Cenchrinae</taxon>
        <taxon>Setaria</taxon>
    </lineage>
</organism>
<dbReference type="EMBL" id="CM016560">
    <property type="protein sequence ID" value="TKV93325.1"/>
    <property type="molecule type" value="Genomic_DNA"/>
</dbReference>
<dbReference type="Gramene" id="TKV93325">
    <property type="protein sequence ID" value="TKV93325"/>
    <property type="gene ID" value="SEVIR_9G218900v2"/>
</dbReference>
<feature type="compositionally biased region" description="Basic and acidic residues" evidence="1">
    <location>
        <begin position="381"/>
        <end position="392"/>
    </location>
</feature>
<sequence>MKTATSHNGWHQLWFYVKNYANSPLPAFTGRVIEVAPELWSYGLVEKEKKWITGLLQAIEYLKGKGLTGAGVIGVYHARRVAPLMLRVCSLADMVPGAPTEGSVLATGVLADTEIGQQVREALDDKDADYPVPGGGRRGGGGGGVYSGPPAGCAHHPGAAPPTCRGGQAEWTACPGPDPCRPPGLRSAAGAEEGATSVVHLHEASRDPAGGERWCRRGDRGAYREGGLCGGNWRKGAAARHKAGSDPCCAFYLRGRPCGTGRCPWGGGAYGSDGDGGDGGGGDGGSCPTDHDGDGGGGGEGKVHPRGRDGDNSGGGGGDTCPGGRDGGGGGRDACSDGRDGGNNGGGGGDTYPDGRDGGGDACPSGCDGGRDGGGNGNARSDSRNRDGGGGG</sequence>
<reference evidence="2" key="1">
    <citation type="submission" date="2019-03" db="EMBL/GenBank/DDBJ databases">
        <title>WGS assembly of Setaria viridis.</title>
        <authorList>
            <person name="Huang P."/>
            <person name="Jenkins J."/>
            <person name="Grimwood J."/>
            <person name="Barry K."/>
            <person name="Healey A."/>
            <person name="Mamidi S."/>
            <person name="Sreedasyam A."/>
            <person name="Shu S."/>
            <person name="Feldman M."/>
            <person name="Wu J."/>
            <person name="Yu Y."/>
            <person name="Chen C."/>
            <person name="Johnson J."/>
            <person name="Rokhsar D."/>
            <person name="Baxter I."/>
            <person name="Schmutz J."/>
            <person name="Brutnell T."/>
            <person name="Kellogg E."/>
        </authorList>
    </citation>
    <scope>NUCLEOTIDE SEQUENCE [LARGE SCALE GENOMIC DNA]</scope>
</reference>
<feature type="region of interest" description="Disordered" evidence="1">
    <location>
        <begin position="274"/>
        <end position="392"/>
    </location>
</feature>
<accession>A0A4V6D153</accession>
<evidence type="ECO:0000256" key="1">
    <source>
        <dbReference type="SAM" id="MobiDB-lite"/>
    </source>
</evidence>
<feature type="compositionally biased region" description="Gly residues" evidence="1">
    <location>
        <begin position="274"/>
        <end position="285"/>
    </location>
</feature>
<gene>
    <name evidence="2" type="ORF">SEVIR_9G218900v2</name>
</gene>
<name>A0A4V6D153_SETVI</name>
<feature type="compositionally biased region" description="Gly residues" evidence="1">
    <location>
        <begin position="312"/>
        <end position="332"/>
    </location>
</feature>
<dbReference type="Proteomes" id="UP000298652">
    <property type="component" value="Chromosome 9"/>
</dbReference>
<protein>
    <submittedName>
        <fullName evidence="2">Uncharacterized protein</fullName>
    </submittedName>
</protein>
<dbReference type="AlphaFoldDB" id="A0A4V6D153"/>
<feature type="compositionally biased region" description="Basic and acidic residues" evidence="1">
    <location>
        <begin position="301"/>
        <end position="311"/>
    </location>
</feature>
<feature type="compositionally biased region" description="Gly residues" evidence="1">
    <location>
        <begin position="341"/>
        <end position="350"/>
    </location>
</feature>
<evidence type="ECO:0000313" key="2">
    <source>
        <dbReference type="EMBL" id="TKV93325.1"/>
    </source>
</evidence>